<dbReference type="Pfam" id="PF07587">
    <property type="entry name" value="PSD1"/>
    <property type="match status" value="1"/>
</dbReference>
<keyword evidence="4" id="KW-1185">Reference proteome</keyword>
<dbReference type="KEGG" id="agv:OJF2_61420"/>
<evidence type="ECO:0008006" key="5">
    <source>
        <dbReference type="Google" id="ProtNLM"/>
    </source>
</evidence>
<name>A0A5B9WC81_9BACT</name>
<dbReference type="InterPro" id="IPR022655">
    <property type="entry name" value="DUF1553"/>
</dbReference>
<dbReference type="PANTHER" id="PTHR35889">
    <property type="entry name" value="CYCLOINULO-OLIGOSACCHARIDE FRUCTANOTRANSFERASE-RELATED"/>
    <property type="match status" value="1"/>
</dbReference>
<dbReference type="EMBL" id="CP042997">
    <property type="protein sequence ID" value="QEH37551.1"/>
    <property type="molecule type" value="Genomic_DNA"/>
</dbReference>
<organism evidence="3 4">
    <name type="scientific">Aquisphaera giovannonii</name>
    <dbReference type="NCBI Taxonomy" id="406548"/>
    <lineage>
        <taxon>Bacteria</taxon>
        <taxon>Pseudomonadati</taxon>
        <taxon>Planctomycetota</taxon>
        <taxon>Planctomycetia</taxon>
        <taxon>Isosphaerales</taxon>
        <taxon>Isosphaeraceae</taxon>
        <taxon>Aquisphaera</taxon>
    </lineage>
</organism>
<dbReference type="AlphaFoldDB" id="A0A5B9WC81"/>
<gene>
    <name evidence="3" type="ORF">OJF2_61420</name>
</gene>
<evidence type="ECO:0000259" key="1">
    <source>
        <dbReference type="Pfam" id="PF07583"/>
    </source>
</evidence>
<dbReference type="PANTHER" id="PTHR35889:SF3">
    <property type="entry name" value="F-BOX DOMAIN-CONTAINING PROTEIN"/>
    <property type="match status" value="1"/>
</dbReference>
<reference evidence="3 4" key="1">
    <citation type="submission" date="2019-08" db="EMBL/GenBank/DDBJ databases">
        <title>Deep-cultivation of Planctomycetes and their phenomic and genomic characterization uncovers novel biology.</title>
        <authorList>
            <person name="Wiegand S."/>
            <person name="Jogler M."/>
            <person name="Boedeker C."/>
            <person name="Pinto D."/>
            <person name="Vollmers J."/>
            <person name="Rivas-Marin E."/>
            <person name="Kohn T."/>
            <person name="Peeters S.H."/>
            <person name="Heuer A."/>
            <person name="Rast P."/>
            <person name="Oberbeckmann S."/>
            <person name="Bunk B."/>
            <person name="Jeske O."/>
            <person name="Meyerdierks A."/>
            <person name="Storesund J.E."/>
            <person name="Kallscheuer N."/>
            <person name="Luecker S."/>
            <person name="Lage O.M."/>
            <person name="Pohl T."/>
            <person name="Merkel B.J."/>
            <person name="Hornburger P."/>
            <person name="Mueller R.-W."/>
            <person name="Bruemmer F."/>
            <person name="Labrenz M."/>
            <person name="Spormann A.M."/>
            <person name="Op den Camp H."/>
            <person name="Overmann J."/>
            <person name="Amann R."/>
            <person name="Jetten M.S.M."/>
            <person name="Mascher T."/>
            <person name="Medema M.H."/>
            <person name="Devos D.P."/>
            <person name="Kaster A.-K."/>
            <person name="Ovreas L."/>
            <person name="Rohde M."/>
            <person name="Galperin M.Y."/>
            <person name="Jogler C."/>
        </authorList>
    </citation>
    <scope>NUCLEOTIDE SEQUENCE [LARGE SCALE GENOMIC DNA]</scope>
    <source>
        <strain evidence="3 4">OJF2</strain>
    </source>
</reference>
<dbReference type="RefSeq" id="WP_148597095.1">
    <property type="nucleotide sequence ID" value="NZ_CP042997.1"/>
</dbReference>
<protein>
    <recommendedName>
        <fullName evidence="5">Cytochrome c domain-containing protein</fullName>
    </recommendedName>
</protein>
<feature type="domain" description="DUF1549" evidence="1">
    <location>
        <begin position="57"/>
        <end position="244"/>
    </location>
</feature>
<evidence type="ECO:0000313" key="3">
    <source>
        <dbReference type="EMBL" id="QEH37551.1"/>
    </source>
</evidence>
<dbReference type="InterPro" id="IPR011444">
    <property type="entry name" value="DUF1549"/>
</dbReference>
<dbReference type="Proteomes" id="UP000324233">
    <property type="component" value="Chromosome"/>
</dbReference>
<dbReference type="OrthoDB" id="289126at2"/>
<dbReference type="Pfam" id="PF07583">
    <property type="entry name" value="PSCyt2"/>
    <property type="match status" value="1"/>
</dbReference>
<feature type="domain" description="DUF1553" evidence="2">
    <location>
        <begin position="291"/>
        <end position="414"/>
    </location>
</feature>
<accession>A0A5B9WC81</accession>
<sequence length="544" mass="60000">MRWRDLIFLTVMIGGGLALVRGAVRIPAATTTPQRATSGSAVADSQAAAIRVAVEGLDRAFRQQWAEQGIRPAPPADDLTVMRRLSLALTGAIPSLEEIRRFESRPAGSRLDAWLDDLMADRRTSDFLAERFARAFVGTEDGPFLVFRRRRFASWLSDAILANRPYDAIVRDLVADRGLWTDHPATNFVSVTFNPDTGRPDPERLAARVSRALLGVRIDCAQCHDHPFQPWKQADFRGLAAYFGGAYSGLRGIRDGESAYKPLDRKTKAEAEVAPRVPFRPELVPEAGTPRERLAAWIVDPSNPNLARATANRVWAILLGRPLVDPVDDLPVNVELPPALERLAADFSGHGYDLHRLIRVIAGSEVFRLDSTDPPAGKDPNAAPDDESWAAFPAVRLRPEQVAGALFQAASLPTIGPQSHWFVRLATYTGRNDFVRRYGDTGEDEFHAAGGTIPQRLLLMNGDIVREKTGRGLFSASQRVAELAPDDRAAVEVAYLIVLTRRPTPEESAHFAGRLAGTAGDDRKDRLTDLFWTLVNSTEFSWNH</sequence>
<evidence type="ECO:0000313" key="4">
    <source>
        <dbReference type="Proteomes" id="UP000324233"/>
    </source>
</evidence>
<proteinExistence type="predicted"/>
<evidence type="ECO:0000259" key="2">
    <source>
        <dbReference type="Pfam" id="PF07587"/>
    </source>
</evidence>